<keyword evidence="3" id="KW-1185">Reference proteome</keyword>
<dbReference type="GO" id="GO:0016787">
    <property type="term" value="F:hydrolase activity"/>
    <property type="evidence" value="ECO:0007669"/>
    <property type="project" value="UniProtKB-KW"/>
</dbReference>
<proteinExistence type="predicted"/>
<organism evidence="2 3">
    <name type="scientific">Ktedonospora formicarum</name>
    <dbReference type="NCBI Taxonomy" id="2778364"/>
    <lineage>
        <taxon>Bacteria</taxon>
        <taxon>Bacillati</taxon>
        <taxon>Chloroflexota</taxon>
        <taxon>Ktedonobacteria</taxon>
        <taxon>Ktedonobacterales</taxon>
        <taxon>Ktedonobacteraceae</taxon>
        <taxon>Ktedonospora</taxon>
    </lineage>
</organism>
<dbReference type="AlphaFoldDB" id="A0A8J3I5I0"/>
<dbReference type="Pfam" id="PF00293">
    <property type="entry name" value="NUDIX"/>
    <property type="match status" value="1"/>
</dbReference>
<name>A0A8J3I5I0_9CHLR</name>
<dbReference type="CDD" id="cd03424">
    <property type="entry name" value="NUDIX_ADPRase_Nudt5_UGPPase_Nudt14"/>
    <property type="match status" value="1"/>
</dbReference>
<sequence length="183" mass="20615">MPKDLAPWQVIESRISYEDRWLRLRTDTCKTAQGKIIESYHVVGALPWANVVALNTEGKIILVREYRHGAKKILLGLPGGAVESSDLNPLEAIQRELREVTGYSGGKFFQIGQCYANPSNQNNIVYSFLAVGVVQGKKRLPMHKESASIIPIALHLLICLGRQRGINNNRQQPRYVARQFHLL</sequence>
<evidence type="ECO:0000259" key="1">
    <source>
        <dbReference type="PROSITE" id="PS51462"/>
    </source>
</evidence>
<protein>
    <submittedName>
        <fullName evidence="2">NUDIX hydrolase</fullName>
    </submittedName>
</protein>
<gene>
    <name evidence="2" type="ORF">KSX_56160</name>
</gene>
<dbReference type="InterPro" id="IPR000086">
    <property type="entry name" value="NUDIX_hydrolase_dom"/>
</dbReference>
<feature type="domain" description="Nudix hydrolase" evidence="1">
    <location>
        <begin position="38"/>
        <end position="182"/>
    </location>
</feature>
<comment type="caution">
    <text evidence="2">The sequence shown here is derived from an EMBL/GenBank/DDBJ whole genome shotgun (WGS) entry which is preliminary data.</text>
</comment>
<accession>A0A8J3I5I0</accession>
<keyword evidence="2" id="KW-0378">Hydrolase</keyword>
<dbReference type="RefSeq" id="WP_220196741.1">
    <property type="nucleotide sequence ID" value="NZ_BNJF01000003.1"/>
</dbReference>
<evidence type="ECO:0000313" key="2">
    <source>
        <dbReference type="EMBL" id="GHO47453.1"/>
    </source>
</evidence>
<dbReference type="InterPro" id="IPR015797">
    <property type="entry name" value="NUDIX_hydrolase-like_dom_sf"/>
</dbReference>
<dbReference type="PROSITE" id="PS51462">
    <property type="entry name" value="NUDIX"/>
    <property type="match status" value="1"/>
</dbReference>
<dbReference type="Proteomes" id="UP000612362">
    <property type="component" value="Unassembled WGS sequence"/>
</dbReference>
<dbReference type="Gene3D" id="3.90.79.10">
    <property type="entry name" value="Nucleoside Triphosphate Pyrophosphohydrolase"/>
    <property type="match status" value="1"/>
</dbReference>
<evidence type="ECO:0000313" key="3">
    <source>
        <dbReference type="Proteomes" id="UP000612362"/>
    </source>
</evidence>
<dbReference type="EMBL" id="BNJF01000003">
    <property type="protein sequence ID" value="GHO47453.1"/>
    <property type="molecule type" value="Genomic_DNA"/>
</dbReference>
<dbReference type="SUPFAM" id="SSF55811">
    <property type="entry name" value="Nudix"/>
    <property type="match status" value="1"/>
</dbReference>
<reference evidence="2" key="1">
    <citation type="submission" date="2020-10" db="EMBL/GenBank/DDBJ databases">
        <title>Taxonomic study of unclassified bacteria belonging to the class Ktedonobacteria.</title>
        <authorList>
            <person name="Yabe S."/>
            <person name="Wang C.M."/>
            <person name="Zheng Y."/>
            <person name="Sakai Y."/>
            <person name="Cavaletti L."/>
            <person name="Monciardini P."/>
            <person name="Donadio S."/>
        </authorList>
    </citation>
    <scope>NUCLEOTIDE SEQUENCE</scope>
    <source>
        <strain evidence="2">SOSP1-1</strain>
    </source>
</reference>